<dbReference type="InterPro" id="IPR030887">
    <property type="entry name" value="Beta-barrel_YaiO"/>
</dbReference>
<evidence type="ECO:0000313" key="3">
    <source>
        <dbReference type="EMBL" id="NJW51559.1"/>
    </source>
</evidence>
<keyword evidence="1" id="KW-0732">Signal</keyword>
<sequence>MTKFKLLFFVCLFSSFVGHAQQLDTDKLYLQALQEYREARYSEALDLTKKGLEVAPDYHDIRILKVRTLFALQKFEAAGTDIDLLLANAPDYEGVKSIAMQRLNQLKGDMALKYNENLLNIYGSDPDMMIYKARLLLENGRFEDARVLASETYSASNLDDGQRYAIQQIMNLTVKDAVQVTGQYITFSDNYSRNNSWYALSAEYQHNFPHLALIGRATYSDRSYNDGSLYEIEAYPIFSDKMYAFANLGFSEGQIFPDYRASASLFYNFATSLEAEAGFRSLFYNDNSYFTAIAGLTAYTGKFYLNARAFIGPERLEQMVQNYQFNVRYYLSTPENYLFGRFGSGISPDEPTLYTRAQENPTLEARYFNAGINKTFGMHHVISFSGGILTEDLPREETGTQYTTSFSYRYKF</sequence>
<proteinExistence type="predicted"/>
<keyword evidence="4" id="KW-1185">Reference proteome</keyword>
<dbReference type="SUPFAM" id="SSF48452">
    <property type="entry name" value="TPR-like"/>
    <property type="match status" value="1"/>
</dbReference>
<accession>A0ABX1CTF0</accession>
<protein>
    <submittedName>
        <fullName evidence="3">YaiO family outer membrane beta-barrel protein</fullName>
    </submittedName>
</protein>
<feature type="domain" description="YaiO beta-barrel" evidence="2">
    <location>
        <begin position="175"/>
        <end position="350"/>
    </location>
</feature>
<dbReference type="InterPro" id="IPR011990">
    <property type="entry name" value="TPR-like_helical_dom_sf"/>
</dbReference>
<dbReference type="EMBL" id="JAAVJR010000001">
    <property type="protein sequence ID" value="NJW51559.1"/>
    <property type="molecule type" value="Genomic_DNA"/>
</dbReference>
<reference evidence="3 4" key="1">
    <citation type="submission" date="2020-03" db="EMBL/GenBank/DDBJ databases">
        <title>Salinimicrobium sp. nov, isolated from SCS.</title>
        <authorList>
            <person name="Cao W.R."/>
        </authorList>
    </citation>
    <scope>NUCLEOTIDE SEQUENCE [LARGE SCALE GENOMIC DNA]</scope>
    <source>
        <strain evidence="4">J15B91</strain>
    </source>
</reference>
<dbReference type="NCBIfam" id="TIGR04390">
    <property type="entry name" value="OMP_YaiO_dom"/>
    <property type="match status" value="1"/>
</dbReference>
<organism evidence="3 4">
    <name type="scientific">Salinimicrobium oceani</name>
    <dbReference type="NCBI Taxonomy" id="2722702"/>
    <lineage>
        <taxon>Bacteria</taxon>
        <taxon>Pseudomonadati</taxon>
        <taxon>Bacteroidota</taxon>
        <taxon>Flavobacteriia</taxon>
        <taxon>Flavobacteriales</taxon>
        <taxon>Flavobacteriaceae</taxon>
        <taxon>Salinimicrobium</taxon>
    </lineage>
</organism>
<dbReference type="Pfam" id="PF19413">
    <property type="entry name" value="YaiO"/>
    <property type="match status" value="1"/>
</dbReference>
<dbReference type="Proteomes" id="UP000703674">
    <property type="component" value="Unassembled WGS sequence"/>
</dbReference>
<comment type="caution">
    <text evidence="3">The sequence shown here is derived from an EMBL/GenBank/DDBJ whole genome shotgun (WGS) entry which is preliminary data.</text>
</comment>
<evidence type="ECO:0000313" key="4">
    <source>
        <dbReference type="Proteomes" id="UP000703674"/>
    </source>
</evidence>
<gene>
    <name evidence="3" type="primary">yaiO</name>
    <name evidence="3" type="ORF">HC175_01350</name>
</gene>
<feature type="chain" id="PRO_5047150701" evidence="1">
    <location>
        <begin position="21"/>
        <end position="412"/>
    </location>
</feature>
<name>A0ABX1CTF0_9FLAO</name>
<dbReference type="RefSeq" id="WP_168136717.1">
    <property type="nucleotide sequence ID" value="NZ_JAAVJR010000001.1"/>
</dbReference>
<evidence type="ECO:0000256" key="1">
    <source>
        <dbReference type="SAM" id="SignalP"/>
    </source>
</evidence>
<dbReference type="Gene3D" id="1.25.40.10">
    <property type="entry name" value="Tetratricopeptide repeat domain"/>
    <property type="match status" value="1"/>
</dbReference>
<feature type="signal peptide" evidence="1">
    <location>
        <begin position="1"/>
        <end position="20"/>
    </location>
</feature>
<evidence type="ECO:0000259" key="2">
    <source>
        <dbReference type="Pfam" id="PF19413"/>
    </source>
</evidence>